<dbReference type="STRING" id="525904.Tter_1512"/>
<comment type="similarity">
    <text evidence="3">Belongs to the GCKR-like family. MurNAc-6-P etherase subfamily.</text>
</comment>
<organism evidence="5 6">
    <name type="scientific">Thermobaculum terrenum (strain ATCC BAA-798 / CCMEE 7001 / YNP1)</name>
    <dbReference type="NCBI Taxonomy" id="525904"/>
    <lineage>
        <taxon>Bacteria</taxon>
        <taxon>Bacillati</taxon>
        <taxon>Chloroflexota</taxon>
        <taxon>Chloroflexia</taxon>
        <taxon>Candidatus Thermobaculales</taxon>
        <taxon>Candidatus Thermobaculaceae</taxon>
        <taxon>Thermobaculum</taxon>
    </lineage>
</organism>
<dbReference type="Pfam" id="PF22645">
    <property type="entry name" value="GKRP_SIS_N"/>
    <property type="match status" value="1"/>
</dbReference>
<dbReference type="NCBIfam" id="TIGR00274">
    <property type="entry name" value="N-acetylmuramic acid 6-phosphate etherase"/>
    <property type="match status" value="1"/>
</dbReference>
<keyword evidence="6" id="KW-1185">Reference proteome</keyword>
<dbReference type="HOGENOM" id="CLU_049049_1_1_0"/>
<dbReference type="InterPro" id="IPR001347">
    <property type="entry name" value="SIS_dom"/>
</dbReference>
<evidence type="ECO:0000259" key="4">
    <source>
        <dbReference type="PROSITE" id="PS51464"/>
    </source>
</evidence>
<comment type="pathway">
    <text evidence="3">Amino-sugar metabolism; N-acetylmuramate degradation.</text>
</comment>
<comment type="miscellaneous">
    <text evidence="3">A lyase-type mechanism (elimination/hydration) is suggested for the cleavage of the lactyl ether bond of MurNAc 6-phosphate, with the formation of an alpha,beta-unsaturated aldehyde intermediate with (E)-stereochemistry, followed by the syn addition of water to give product.</text>
</comment>
<dbReference type="RefSeq" id="WP_012875452.1">
    <property type="nucleotide sequence ID" value="NC_013525.1"/>
</dbReference>
<keyword evidence="5" id="KW-0418">Kinase</keyword>
<dbReference type="GO" id="GO:0009254">
    <property type="term" value="P:peptidoglycan turnover"/>
    <property type="evidence" value="ECO:0007669"/>
    <property type="project" value="TreeGrafter"/>
</dbReference>
<dbReference type="GO" id="GO:0046348">
    <property type="term" value="P:amino sugar catabolic process"/>
    <property type="evidence" value="ECO:0007669"/>
    <property type="project" value="InterPro"/>
</dbReference>
<dbReference type="Gene3D" id="3.40.50.10490">
    <property type="entry name" value="Glucose-6-phosphate isomerase like protein, domain 1"/>
    <property type="match status" value="2"/>
</dbReference>
<comment type="function">
    <text evidence="3">Specifically catalyzes the cleavage of the D-lactyl ether substituent of MurNAc 6-phosphate, producing GlcNAc 6-phosphate and D-lactate.</text>
</comment>
<dbReference type="InterPro" id="IPR005488">
    <property type="entry name" value="Etherase_MurQ"/>
</dbReference>
<dbReference type="HAMAP" id="MF_00068">
    <property type="entry name" value="MurQ"/>
    <property type="match status" value="1"/>
</dbReference>
<dbReference type="KEGG" id="ttr:Tter_1512"/>
<name>D1CCA3_THET1</name>
<feature type="active site" evidence="3">
    <location>
        <position position="120"/>
    </location>
</feature>
<dbReference type="Pfam" id="PF20741">
    <property type="entry name" value="GKRP-like_C"/>
    <property type="match status" value="1"/>
</dbReference>
<evidence type="ECO:0000313" key="5">
    <source>
        <dbReference type="EMBL" id="ACZ42418.1"/>
    </source>
</evidence>
<dbReference type="UniPathway" id="UPA00342"/>
<dbReference type="PROSITE" id="PS51464">
    <property type="entry name" value="SIS"/>
    <property type="match status" value="1"/>
</dbReference>
<dbReference type="GO" id="GO:0097367">
    <property type="term" value="F:carbohydrate derivative binding"/>
    <property type="evidence" value="ECO:0007669"/>
    <property type="project" value="InterPro"/>
</dbReference>
<dbReference type="OrthoDB" id="9813395at2"/>
<sequence length="307" mass="32792">MIEDLEQVLKSLETEKINPATTNIDKMSPLEIVQVMNSEDAKVILAIQKELPKIAHAIEEIAARLRKGGRLIYMGAGTSGRLGVLDASECPPTFSTPEGMVIGWVAGGPEALVKSIEEIEDSAEAGRADAQKLGVSNMDALVGIAASGRTPYVLGAVAYAKEKGALTIGLACNPKTPLERIVDIMIAPVVGPEVIVGSTRLKAGTAEKMVLNMLSTGSMILLGKTYGNLMVDLQPRSSKLRRRAVSILQAATGVSEQEAENLLKRSNYNLKVAIIMAKTGLDFDDARRRLQAANGVVRNVLEELGFE</sequence>
<keyword evidence="2 3" id="KW-0119">Carbohydrate metabolism</keyword>
<evidence type="ECO:0000256" key="2">
    <source>
        <dbReference type="ARBA" id="ARBA00023277"/>
    </source>
</evidence>
<dbReference type="eggNOG" id="COG2103">
    <property type="taxonomic scope" value="Bacteria"/>
</dbReference>
<feature type="active site" description="Proton donor" evidence="3">
    <location>
        <position position="89"/>
    </location>
</feature>
<dbReference type="NCBIfam" id="NF009222">
    <property type="entry name" value="PRK12570.1"/>
    <property type="match status" value="1"/>
</dbReference>
<dbReference type="GO" id="GO:0016803">
    <property type="term" value="F:ether hydrolase activity"/>
    <property type="evidence" value="ECO:0007669"/>
    <property type="project" value="TreeGrafter"/>
</dbReference>
<comment type="subunit">
    <text evidence="3">Homodimer.</text>
</comment>
<dbReference type="EC" id="4.2.1.126" evidence="3"/>
<dbReference type="PANTHER" id="PTHR10088">
    <property type="entry name" value="GLUCOKINASE REGULATORY PROTEIN"/>
    <property type="match status" value="1"/>
</dbReference>
<gene>
    <name evidence="3" type="primary">murQ</name>
    <name evidence="5" type="ordered locus">Tter_1512</name>
</gene>
<dbReference type="GO" id="GO:0097173">
    <property type="term" value="P:N-acetylmuramic acid catabolic process"/>
    <property type="evidence" value="ECO:0007669"/>
    <property type="project" value="UniProtKB-UniPathway"/>
</dbReference>
<dbReference type="GO" id="GO:0016835">
    <property type="term" value="F:carbon-oxygen lyase activity"/>
    <property type="evidence" value="ECO:0007669"/>
    <property type="project" value="UniProtKB-UniRule"/>
</dbReference>
<dbReference type="GO" id="GO:0016301">
    <property type="term" value="F:kinase activity"/>
    <property type="evidence" value="ECO:0007669"/>
    <property type="project" value="UniProtKB-KW"/>
</dbReference>
<evidence type="ECO:0000313" key="6">
    <source>
        <dbReference type="Proteomes" id="UP000000323"/>
    </source>
</evidence>
<dbReference type="PANTHER" id="PTHR10088:SF4">
    <property type="entry name" value="GLUCOKINASE REGULATORY PROTEIN"/>
    <property type="match status" value="1"/>
</dbReference>
<dbReference type="AlphaFoldDB" id="D1CCA3"/>
<dbReference type="NCBIfam" id="NF003915">
    <property type="entry name" value="PRK05441.1"/>
    <property type="match status" value="1"/>
</dbReference>
<comment type="catalytic activity">
    <reaction evidence="3">
        <text>N-acetyl-D-muramate 6-phosphate + H2O = N-acetyl-D-glucosamine 6-phosphate + (R)-lactate</text>
        <dbReference type="Rhea" id="RHEA:26410"/>
        <dbReference type="ChEBI" id="CHEBI:15377"/>
        <dbReference type="ChEBI" id="CHEBI:16004"/>
        <dbReference type="ChEBI" id="CHEBI:57513"/>
        <dbReference type="ChEBI" id="CHEBI:58722"/>
        <dbReference type="EC" id="4.2.1.126"/>
    </reaction>
</comment>
<dbReference type="InterPro" id="IPR040190">
    <property type="entry name" value="MURQ/GCKR"/>
</dbReference>
<keyword evidence="1 3" id="KW-0456">Lyase</keyword>
<dbReference type="SUPFAM" id="SSF53697">
    <property type="entry name" value="SIS domain"/>
    <property type="match status" value="1"/>
</dbReference>
<proteinExistence type="inferred from homology"/>
<protein>
    <recommendedName>
        <fullName evidence="3">N-acetylmuramic acid 6-phosphate etherase</fullName>
        <shortName evidence="3">MurNAc-6-P etherase</shortName>
        <ecNumber evidence="3">4.2.1.126</ecNumber>
    </recommendedName>
    <alternativeName>
        <fullName evidence="3">N-acetylmuramic acid 6-phosphate hydrolase</fullName>
    </alternativeName>
    <alternativeName>
        <fullName evidence="3">N-acetylmuramic acid 6-phosphate lyase</fullName>
    </alternativeName>
</protein>
<keyword evidence="5" id="KW-0808">Transferase</keyword>
<evidence type="ECO:0000256" key="3">
    <source>
        <dbReference type="HAMAP-Rule" id="MF_00068"/>
    </source>
</evidence>
<dbReference type="CDD" id="cd05007">
    <property type="entry name" value="SIS_Etherase"/>
    <property type="match status" value="1"/>
</dbReference>
<dbReference type="Proteomes" id="UP000000323">
    <property type="component" value="Chromosome 1"/>
</dbReference>
<reference evidence="6" key="1">
    <citation type="journal article" date="2010" name="Stand. Genomic Sci.">
        <title>Complete genome sequence of 'Thermobaculum terrenum' type strain (YNP1).</title>
        <authorList>
            <person name="Kiss H."/>
            <person name="Cleland D."/>
            <person name="Lapidus A."/>
            <person name="Lucas S."/>
            <person name="Glavina Del Rio T."/>
            <person name="Nolan M."/>
            <person name="Tice H."/>
            <person name="Han C."/>
            <person name="Goodwin L."/>
            <person name="Pitluck S."/>
            <person name="Liolios K."/>
            <person name="Ivanova N."/>
            <person name="Mavromatis K."/>
            <person name="Ovchinnikova G."/>
            <person name="Pati A."/>
            <person name="Chen A."/>
            <person name="Palaniappan K."/>
            <person name="Land M."/>
            <person name="Hauser L."/>
            <person name="Chang Y."/>
            <person name="Jeffries C."/>
            <person name="Lu M."/>
            <person name="Brettin T."/>
            <person name="Detter J."/>
            <person name="Goker M."/>
            <person name="Tindall B."/>
            <person name="Beck B."/>
            <person name="McDermott T."/>
            <person name="Woyke T."/>
            <person name="Bristow J."/>
            <person name="Eisen J."/>
            <person name="Markowitz V."/>
            <person name="Hugenholtz P."/>
            <person name="Kyrpides N."/>
            <person name="Klenk H."/>
            <person name="Cheng J."/>
        </authorList>
    </citation>
    <scope>NUCLEOTIDE SEQUENCE [LARGE SCALE GENOMIC DNA]</scope>
    <source>
        <strain evidence="6">ATCC BAA-798 / YNP1</strain>
    </source>
</reference>
<dbReference type="Gene3D" id="1.10.8.1080">
    <property type="match status" value="1"/>
</dbReference>
<dbReference type="InterPro" id="IPR046348">
    <property type="entry name" value="SIS_dom_sf"/>
</dbReference>
<dbReference type="FunFam" id="3.40.50.10490:FF:000014">
    <property type="entry name" value="N-acetylmuramic acid 6-phosphate etherase"/>
    <property type="match status" value="1"/>
</dbReference>
<evidence type="ECO:0000256" key="1">
    <source>
        <dbReference type="ARBA" id="ARBA00023239"/>
    </source>
</evidence>
<accession>D1CCA3</accession>
<feature type="domain" description="SIS" evidence="4">
    <location>
        <begin position="61"/>
        <end position="224"/>
    </location>
</feature>
<dbReference type="EMBL" id="CP001825">
    <property type="protein sequence ID" value="ACZ42418.1"/>
    <property type="molecule type" value="Genomic_DNA"/>
</dbReference>